<sequence>MVLAMIGLRWCWKRYHQRETPPLHIPPPLQEDLNEVQDVTTAFHVSRLPYSEDTIVNIISDIYRIYLQLNYISDWEVTWAPPEGHKINQALCEELHIDPVVISLMKRLPYFRFSRKASDVEFIYRWSRAFTYLQDYEIRAGRDPNWVETDNDPRSDVLLPHELALTCSTDEGCHLILDTKESGYSH</sequence>
<reference evidence="1" key="2">
    <citation type="journal article" date="2023" name="IMA Fungus">
        <title>Comparative genomic study of the Penicillium genus elucidates a diverse pangenome and 15 lateral gene transfer events.</title>
        <authorList>
            <person name="Petersen C."/>
            <person name="Sorensen T."/>
            <person name="Nielsen M.R."/>
            <person name="Sondergaard T.E."/>
            <person name="Sorensen J.L."/>
            <person name="Fitzpatrick D.A."/>
            <person name="Frisvad J.C."/>
            <person name="Nielsen K.L."/>
        </authorList>
    </citation>
    <scope>NUCLEOTIDE SEQUENCE</scope>
    <source>
        <strain evidence="1">IBT 30069</strain>
    </source>
</reference>
<reference evidence="1" key="1">
    <citation type="submission" date="2022-11" db="EMBL/GenBank/DDBJ databases">
        <authorList>
            <person name="Petersen C."/>
        </authorList>
    </citation>
    <scope>NUCLEOTIDE SEQUENCE</scope>
    <source>
        <strain evidence="1">IBT 30069</strain>
    </source>
</reference>
<accession>A0A9W9K146</accession>
<evidence type="ECO:0000313" key="2">
    <source>
        <dbReference type="Proteomes" id="UP001149165"/>
    </source>
</evidence>
<name>A0A9W9K146_9EURO</name>
<comment type="caution">
    <text evidence="1">The sequence shown here is derived from an EMBL/GenBank/DDBJ whole genome shotgun (WGS) entry which is preliminary data.</text>
</comment>
<gene>
    <name evidence="1" type="ORF">N7456_012432</name>
</gene>
<organism evidence="1 2">
    <name type="scientific">Penicillium angulare</name>
    <dbReference type="NCBI Taxonomy" id="116970"/>
    <lineage>
        <taxon>Eukaryota</taxon>
        <taxon>Fungi</taxon>
        <taxon>Dikarya</taxon>
        <taxon>Ascomycota</taxon>
        <taxon>Pezizomycotina</taxon>
        <taxon>Eurotiomycetes</taxon>
        <taxon>Eurotiomycetidae</taxon>
        <taxon>Eurotiales</taxon>
        <taxon>Aspergillaceae</taxon>
        <taxon>Penicillium</taxon>
    </lineage>
</organism>
<keyword evidence="2" id="KW-1185">Reference proteome</keyword>
<protein>
    <submittedName>
        <fullName evidence="1">Uncharacterized protein</fullName>
    </submittedName>
</protein>
<proteinExistence type="predicted"/>
<dbReference type="AlphaFoldDB" id="A0A9W9K146"/>
<dbReference type="OrthoDB" id="5343383at2759"/>
<dbReference type="Proteomes" id="UP001149165">
    <property type="component" value="Unassembled WGS sequence"/>
</dbReference>
<evidence type="ECO:0000313" key="1">
    <source>
        <dbReference type="EMBL" id="KAJ5088816.1"/>
    </source>
</evidence>
<dbReference type="EMBL" id="JAPQKH010000007">
    <property type="protein sequence ID" value="KAJ5088816.1"/>
    <property type="molecule type" value="Genomic_DNA"/>
</dbReference>